<keyword evidence="2" id="KW-1185">Reference proteome</keyword>
<evidence type="ECO:0000313" key="2">
    <source>
        <dbReference type="Proteomes" id="UP000004995"/>
    </source>
</evidence>
<dbReference type="EnsemblPlants" id="KQL29621">
    <property type="protein sequence ID" value="KQL29621"/>
    <property type="gene ID" value="SETIT_020448mg"/>
</dbReference>
<dbReference type="InParanoid" id="K3Z1N0"/>
<dbReference type="Proteomes" id="UP000004995">
    <property type="component" value="Unassembled WGS sequence"/>
</dbReference>
<organism evidence="1 2">
    <name type="scientific">Setaria italica</name>
    <name type="common">Foxtail millet</name>
    <name type="synonym">Panicum italicum</name>
    <dbReference type="NCBI Taxonomy" id="4555"/>
    <lineage>
        <taxon>Eukaryota</taxon>
        <taxon>Viridiplantae</taxon>
        <taxon>Streptophyta</taxon>
        <taxon>Embryophyta</taxon>
        <taxon>Tracheophyta</taxon>
        <taxon>Spermatophyta</taxon>
        <taxon>Magnoliopsida</taxon>
        <taxon>Liliopsida</taxon>
        <taxon>Poales</taxon>
        <taxon>Poaceae</taxon>
        <taxon>PACMAD clade</taxon>
        <taxon>Panicoideae</taxon>
        <taxon>Panicodae</taxon>
        <taxon>Paniceae</taxon>
        <taxon>Cenchrinae</taxon>
        <taxon>Setaria</taxon>
    </lineage>
</organism>
<dbReference type="AlphaFoldDB" id="K3Z1N0"/>
<reference evidence="1" key="2">
    <citation type="submission" date="2018-08" db="UniProtKB">
        <authorList>
            <consortium name="EnsemblPlants"/>
        </authorList>
    </citation>
    <scope>IDENTIFICATION</scope>
    <source>
        <strain evidence="1">Yugu1</strain>
    </source>
</reference>
<name>K3Z1N0_SETIT</name>
<dbReference type="EMBL" id="AGNK02000309">
    <property type="status" value="NOT_ANNOTATED_CDS"/>
    <property type="molecule type" value="Genomic_DNA"/>
</dbReference>
<reference evidence="2" key="1">
    <citation type="journal article" date="2012" name="Nat. Biotechnol.">
        <title>Reference genome sequence of the model plant Setaria.</title>
        <authorList>
            <person name="Bennetzen J.L."/>
            <person name="Schmutz J."/>
            <person name="Wang H."/>
            <person name="Percifield R."/>
            <person name="Hawkins J."/>
            <person name="Pontaroli A.C."/>
            <person name="Estep M."/>
            <person name="Feng L."/>
            <person name="Vaughn J.N."/>
            <person name="Grimwood J."/>
            <person name="Jenkins J."/>
            <person name="Barry K."/>
            <person name="Lindquist E."/>
            <person name="Hellsten U."/>
            <person name="Deshpande S."/>
            <person name="Wang X."/>
            <person name="Wu X."/>
            <person name="Mitros T."/>
            <person name="Triplett J."/>
            <person name="Yang X."/>
            <person name="Ye C.Y."/>
            <person name="Mauro-Herrera M."/>
            <person name="Wang L."/>
            <person name="Li P."/>
            <person name="Sharma M."/>
            <person name="Sharma R."/>
            <person name="Ronald P.C."/>
            <person name="Panaud O."/>
            <person name="Kellogg E.A."/>
            <person name="Brutnell T.P."/>
            <person name="Doust A.N."/>
            <person name="Tuskan G.A."/>
            <person name="Rokhsar D."/>
            <person name="Devos K.M."/>
        </authorList>
    </citation>
    <scope>NUCLEOTIDE SEQUENCE [LARGE SCALE GENOMIC DNA]</scope>
    <source>
        <strain evidence="2">cv. Yugu1</strain>
    </source>
</reference>
<proteinExistence type="predicted"/>
<protein>
    <submittedName>
        <fullName evidence="1">Uncharacterized protein</fullName>
    </submittedName>
</protein>
<dbReference type="Gramene" id="KQL29621">
    <property type="protein sequence ID" value="KQL29621"/>
    <property type="gene ID" value="SETIT_020448mg"/>
</dbReference>
<accession>K3Z1N0</accession>
<evidence type="ECO:0000313" key="1">
    <source>
        <dbReference type="EnsemblPlants" id="KQL29621"/>
    </source>
</evidence>
<sequence>MMIKENFGLKFTQSIAGDIANPNVLSFHVSCVSHSSLSSLFLIW</sequence>
<dbReference type="HOGENOM" id="CLU_3225517_0_0_1"/>